<accession>A0A820A184</accession>
<dbReference type="EMBL" id="CAJOBF010005516">
    <property type="protein sequence ID" value="CAF4177978.1"/>
    <property type="molecule type" value="Genomic_DNA"/>
</dbReference>
<reference evidence="1" key="1">
    <citation type="submission" date="2021-02" db="EMBL/GenBank/DDBJ databases">
        <authorList>
            <person name="Nowell W R."/>
        </authorList>
    </citation>
    <scope>NUCLEOTIDE SEQUENCE</scope>
</reference>
<evidence type="ECO:0000313" key="1">
    <source>
        <dbReference type="EMBL" id="CAF4177978.1"/>
    </source>
</evidence>
<organism evidence="1 2">
    <name type="scientific">Rotaria magnacalcarata</name>
    <dbReference type="NCBI Taxonomy" id="392030"/>
    <lineage>
        <taxon>Eukaryota</taxon>
        <taxon>Metazoa</taxon>
        <taxon>Spiralia</taxon>
        <taxon>Gnathifera</taxon>
        <taxon>Rotifera</taxon>
        <taxon>Eurotatoria</taxon>
        <taxon>Bdelloidea</taxon>
        <taxon>Philodinida</taxon>
        <taxon>Philodinidae</taxon>
        <taxon>Rotaria</taxon>
    </lineage>
</organism>
<gene>
    <name evidence="1" type="ORF">UXM345_LOCUS26679</name>
</gene>
<name>A0A820A184_9BILA</name>
<protein>
    <submittedName>
        <fullName evidence="1">Uncharacterized protein</fullName>
    </submittedName>
</protein>
<evidence type="ECO:0000313" key="2">
    <source>
        <dbReference type="Proteomes" id="UP000663842"/>
    </source>
</evidence>
<sequence>MLYLAMKNKEEFLKALHGLEKVTGSIEYLIKATGLTKPTVYTSLKILKKDNLLIKNNDYRNTYDINSLKIDEIINHTKELSNNIKTVPTFFEPQVEKVELSDDTKATFARIGARARREFIEEQTARAYQYNIPYDVHNVNFLELSQKIDEYEELLKKAKDYCIDWDTSEYDPVYLRQEIEEQERKVLYENDDLYAYFVHSRGLEA</sequence>
<dbReference type="AlphaFoldDB" id="A0A820A184"/>
<proteinExistence type="predicted"/>
<dbReference type="Proteomes" id="UP000663842">
    <property type="component" value="Unassembled WGS sequence"/>
</dbReference>
<comment type="caution">
    <text evidence="1">The sequence shown here is derived from an EMBL/GenBank/DDBJ whole genome shotgun (WGS) entry which is preliminary data.</text>
</comment>